<sequence>MTISFDANLTSTAKIAQYPVANIRIINTRKSKSVDFSDASLFPTKNTDSDHTSKHQETNQIKDTNTKKTKTQESLEDEDGNGESFGMVLMSRSLSVSSSTSGFQSAMKRAFSLRRSSSVSERYCRIHDQSVTLTSPIDDDEVGDTMSGTRRSVKKNKYKGGKILKACKRLFGFD</sequence>
<organism evidence="2">
    <name type="scientific">Fagus sylvatica</name>
    <name type="common">Beechnut</name>
    <dbReference type="NCBI Taxonomy" id="28930"/>
    <lineage>
        <taxon>Eukaryota</taxon>
        <taxon>Viridiplantae</taxon>
        <taxon>Streptophyta</taxon>
        <taxon>Embryophyta</taxon>
        <taxon>Tracheophyta</taxon>
        <taxon>Spermatophyta</taxon>
        <taxon>Magnoliopsida</taxon>
        <taxon>eudicotyledons</taxon>
        <taxon>Gunneridae</taxon>
        <taxon>Pentapetalae</taxon>
        <taxon>rosids</taxon>
        <taxon>fabids</taxon>
        <taxon>Fagales</taxon>
        <taxon>Fagaceae</taxon>
        <taxon>Fagus</taxon>
    </lineage>
</organism>
<evidence type="ECO:0000256" key="1">
    <source>
        <dbReference type="SAM" id="MobiDB-lite"/>
    </source>
</evidence>
<protein>
    <submittedName>
        <fullName evidence="2">Uncharacterized protein</fullName>
    </submittedName>
</protein>
<name>A0A2N9GVQ0_FAGSY</name>
<feature type="compositionally biased region" description="Basic and acidic residues" evidence="1">
    <location>
        <begin position="64"/>
        <end position="73"/>
    </location>
</feature>
<feature type="compositionally biased region" description="Basic and acidic residues" evidence="1">
    <location>
        <begin position="47"/>
        <end position="57"/>
    </location>
</feature>
<dbReference type="EMBL" id="OIVN01002406">
    <property type="protein sequence ID" value="SPD03364.1"/>
    <property type="molecule type" value="Genomic_DNA"/>
</dbReference>
<evidence type="ECO:0000313" key="2">
    <source>
        <dbReference type="EMBL" id="SPD03364.1"/>
    </source>
</evidence>
<proteinExistence type="predicted"/>
<accession>A0A2N9GVQ0</accession>
<dbReference type="AlphaFoldDB" id="A0A2N9GVQ0"/>
<reference evidence="2" key="1">
    <citation type="submission" date="2018-02" db="EMBL/GenBank/DDBJ databases">
        <authorList>
            <person name="Cohen D.B."/>
            <person name="Kent A.D."/>
        </authorList>
    </citation>
    <scope>NUCLEOTIDE SEQUENCE</scope>
</reference>
<feature type="region of interest" description="Disordered" evidence="1">
    <location>
        <begin position="43"/>
        <end position="82"/>
    </location>
</feature>
<dbReference type="PANTHER" id="PTHR38386:SF6">
    <property type="entry name" value="OS05G0426900 PROTEIN"/>
    <property type="match status" value="1"/>
</dbReference>
<gene>
    <name evidence="2" type="ORF">FSB_LOCUS31246</name>
</gene>
<dbReference type="PANTHER" id="PTHR38386">
    <property type="entry name" value="OS05G0426900 PROTEIN"/>
    <property type="match status" value="1"/>
</dbReference>